<dbReference type="InterPro" id="IPR001368">
    <property type="entry name" value="TNFR/NGFR_Cys_rich_reg"/>
</dbReference>
<dbReference type="InterPro" id="IPR000742">
    <property type="entry name" value="EGF"/>
</dbReference>
<dbReference type="SUPFAM" id="SSF52799">
    <property type="entry name" value="(Phosphotyrosine protein) phosphatases II"/>
    <property type="match status" value="1"/>
</dbReference>
<dbReference type="Pfam" id="PF00102">
    <property type="entry name" value="Y_phosphatase"/>
    <property type="match status" value="1"/>
</dbReference>
<dbReference type="PROSITE" id="PS00022">
    <property type="entry name" value="EGF_1"/>
    <property type="match status" value="1"/>
</dbReference>
<dbReference type="EMBL" id="CP111021">
    <property type="protein sequence ID" value="WAR16808.1"/>
    <property type="molecule type" value="Genomic_DNA"/>
</dbReference>
<feature type="domain" description="TNFR-Cys" evidence="2">
    <location>
        <begin position="404"/>
        <end position="452"/>
    </location>
</feature>
<keyword evidence="1" id="KW-1015">Disulfide bond</keyword>
<feature type="non-terminal residue" evidence="4">
    <location>
        <position position="1"/>
    </location>
</feature>
<dbReference type="PROSITE" id="PS50050">
    <property type="entry name" value="TNFR_NGFR_2"/>
    <property type="match status" value="1"/>
</dbReference>
<proteinExistence type="predicted"/>
<sequence>MARGIPRECQRCGCCKPKDDICNYPGACVYGCLNGYWGIYCKNKCQHINCQICDRYDGSNCNECKTGFYGKECGSLCAPNCKGCQRLAGQCISCVERYWGKYCNNECGHQCKTCIQWEGCTECTTGYHGSECELYCGEYCASCNIQNGCTSCKLGYYFINRFCLQCPTYCTSCTSSTQCTSCSNDRFGNKCQDQCTEGCKHGSCMSTKATCQCNMYYTGDKCDQCFSGYYGIDCNQTCSVGCISDTCSQNDGSCTCTVEWTAAKCDMCADQYFGDKCDKQCNADCDSCTGLYDCQVCNSGHYGSYCQHRCGRGCTGNKCNKMTGYCRCINEYFDATNTTDCNDCVTGSYGQTCEQSCSKRCYSCENESNCFSCHDGHFGASCQMFCPDGCQGDICNKADGSCLSCKPGYFVKHCSNSCPELCQSCEQNGSCSVCKPGYLNTNKQCTCRTDICDHSEHCNSCTITSYFVNDNACCLCSLDNCDSCTKTSDTIFCKKCKSGYFPDKNGQCKTCNSQCFENKCDSTFGICPQGCFNGYWNQACDKKCEPDCYSCSQTDGLCLQCKNSTKYGPSCRLGCSTTCKYSLCDITGNCTNGCIMNTFGKQCENKCYEYCLPKNNKTLCSEKTGKCLYGCDAGYKGTFCHPGASQAQYANRDTANLHSVIIIENPIYDSLLQNSSDMENTPILTENKLEIDEDGASAREIANVFEESGGVYYSNAKEVNNFKLHVADLPEYVHNISLKYLEEQFQKIPYDDDTRVLVRGGETDYINASYIDGFRSRNAYIATLGPMAKQLDDLGLFWRMVWQQEVEKIVMLTNLVEGKIAKCEQYWPDHYQSILYGDIEVVCKMDKLYADFIWRQFKLSKNSEERSLHHLQFTSWPTKDVPDNVTSLIELRQRVNTLPRTFGGPVIVHCRFDIKLW</sequence>
<dbReference type="SMART" id="SM00194">
    <property type="entry name" value="PTPc"/>
    <property type="match status" value="1"/>
</dbReference>
<gene>
    <name evidence="4" type="ORF">MAR_031402</name>
</gene>
<dbReference type="Proteomes" id="UP001164746">
    <property type="component" value="Chromosome 10"/>
</dbReference>
<evidence type="ECO:0000256" key="1">
    <source>
        <dbReference type="PROSITE-ProRule" id="PRU00206"/>
    </source>
</evidence>
<comment type="caution">
    <text evidence="1">Lacks conserved residue(s) required for the propagation of feature annotation.</text>
</comment>
<accession>A0ABY7F7Z1</accession>
<feature type="domain" description="Tyrosine-protein phosphatase" evidence="3">
    <location>
        <begin position="748"/>
        <end position="910"/>
    </location>
</feature>
<dbReference type="PANTHER" id="PTHR19134">
    <property type="entry name" value="RECEPTOR-TYPE TYROSINE-PROTEIN PHOSPHATASE"/>
    <property type="match status" value="1"/>
</dbReference>
<organism evidence="4 5">
    <name type="scientific">Mya arenaria</name>
    <name type="common">Soft-shell clam</name>
    <dbReference type="NCBI Taxonomy" id="6604"/>
    <lineage>
        <taxon>Eukaryota</taxon>
        <taxon>Metazoa</taxon>
        <taxon>Spiralia</taxon>
        <taxon>Lophotrochozoa</taxon>
        <taxon>Mollusca</taxon>
        <taxon>Bivalvia</taxon>
        <taxon>Autobranchia</taxon>
        <taxon>Heteroconchia</taxon>
        <taxon>Euheterodonta</taxon>
        <taxon>Imparidentia</taxon>
        <taxon>Neoheterodontei</taxon>
        <taxon>Myida</taxon>
        <taxon>Myoidea</taxon>
        <taxon>Myidae</taxon>
        <taxon>Mya</taxon>
    </lineage>
</organism>
<reference evidence="4" key="1">
    <citation type="submission" date="2022-11" db="EMBL/GenBank/DDBJ databases">
        <title>Centuries of genome instability and evolution in soft-shell clam transmissible cancer (bioRxiv).</title>
        <authorList>
            <person name="Hart S.F.M."/>
            <person name="Yonemitsu M.A."/>
            <person name="Giersch R.M."/>
            <person name="Beal B.F."/>
            <person name="Arriagada G."/>
            <person name="Davis B.W."/>
            <person name="Ostrander E.A."/>
            <person name="Goff S.P."/>
            <person name="Metzger M.J."/>
        </authorList>
    </citation>
    <scope>NUCLEOTIDE SEQUENCE</scope>
    <source>
        <strain evidence="4">MELC-2E11</strain>
        <tissue evidence="4">Siphon/mantle</tissue>
    </source>
</reference>
<dbReference type="Gene3D" id="2.170.300.10">
    <property type="entry name" value="Tie2 ligand-binding domain superfamily"/>
    <property type="match status" value="1"/>
</dbReference>
<feature type="disulfide bond" evidence="1">
    <location>
        <begin position="434"/>
        <end position="452"/>
    </location>
</feature>
<dbReference type="InterPro" id="IPR050348">
    <property type="entry name" value="Protein-Tyr_Phosphatase"/>
</dbReference>
<dbReference type="PROSITE" id="PS50055">
    <property type="entry name" value="TYR_PHOSPHATASE_PTP"/>
    <property type="match status" value="1"/>
</dbReference>
<dbReference type="InterPro" id="IPR000242">
    <property type="entry name" value="PTP_cat"/>
</dbReference>
<keyword evidence="5" id="KW-1185">Reference proteome</keyword>
<dbReference type="InterPro" id="IPR029021">
    <property type="entry name" value="Prot-tyrosine_phosphatase-like"/>
</dbReference>
<dbReference type="SUPFAM" id="SSF57184">
    <property type="entry name" value="Growth factor receptor domain"/>
    <property type="match status" value="3"/>
</dbReference>
<evidence type="ECO:0000313" key="5">
    <source>
        <dbReference type="Proteomes" id="UP001164746"/>
    </source>
</evidence>
<dbReference type="PANTHER" id="PTHR19134:SF449">
    <property type="entry name" value="TYROSINE-PROTEIN PHOSPHATASE 1"/>
    <property type="match status" value="1"/>
</dbReference>
<evidence type="ECO:0000313" key="4">
    <source>
        <dbReference type="EMBL" id="WAR16808.1"/>
    </source>
</evidence>
<name>A0ABY7F7Z1_MYAAR</name>
<evidence type="ECO:0000259" key="2">
    <source>
        <dbReference type="PROSITE" id="PS50050"/>
    </source>
</evidence>
<protein>
    <submittedName>
        <fullName evidence="4">PTPRC-like protein</fullName>
    </submittedName>
</protein>
<dbReference type="PROSITE" id="PS01248">
    <property type="entry name" value="EGF_LAM_1"/>
    <property type="match status" value="1"/>
</dbReference>
<evidence type="ECO:0000259" key="3">
    <source>
        <dbReference type="PROSITE" id="PS50055"/>
    </source>
</evidence>
<dbReference type="InterPro" id="IPR009030">
    <property type="entry name" value="Growth_fac_rcpt_cys_sf"/>
</dbReference>
<dbReference type="CDD" id="cd00047">
    <property type="entry name" value="PTPc"/>
    <property type="match status" value="1"/>
</dbReference>
<dbReference type="SMART" id="SM00181">
    <property type="entry name" value="EGF"/>
    <property type="match status" value="12"/>
</dbReference>
<dbReference type="InterPro" id="IPR002049">
    <property type="entry name" value="LE_dom"/>
</dbReference>
<dbReference type="Gene3D" id="3.90.190.10">
    <property type="entry name" value="Protein tyrosine phosphatase superfamily"/>
    <property type="match status" value="1"/>
</dbReference>
<dbReference type="PRINTS" id="PR00700">
    <property type="entry name" value="PRTYPHPHTASE"/>
</dbReference>
<feature type="repeat" description="TNFR-Cys" evidence="1">
    <location>
        <begin position="404"/>
        <end position="452"/>
    </location>
</feature>